<dbReference type="NCBIfam" id="NF011650">
    <property type="entry name" value="PRK15068.1"/>
    <property type="match status" value="1"/>
</dbReference>
<dbReference type="GO" id="GO:0016765">
    <property type="term" value="F:transferase activity, transferring alkyl or aryl (other than methyl) groups"/>
    <property type="evidence" value="ECO:0007669"/>
    <property type="project" value="UniProtKB-UniRule"/>
</dbReference>
<dbReference type="NCBIfam" id="TIGR00452">
    <property type="entry name" value="tRNA 5-methoxyuridine(34)/uridine 5-oxyacetic acid(34) synthase CmoB"/>
    <property type="match status" value="1"/>
</dbReference>
<comment type="function">
    <text evidence="3">Catalyzes carboxymethyl transfer from carboxy-S-adenosyl-L-methionine (Cx-SAM) to 5-hydroxyuridine (ho5U) to form 5-carboxymethoxyuridine (cmo5U) at position 34 in tRNAs.</text>
</comment>
<feature type="binding site" evidence="3">
    <location>
        <position position="196"/>
    </location>
    <ligand>
        <name>carboxy-S-adenosyl-L-methionine</name>
        <dbReference type="ChEBI" id="CHEBI:134278"/>
    </ligand>
</feature>
<dbReference type="InterPro" id="IPR027555">
    <property type="entry name" value="Mo5U34_MeTrfas-like"/>
</dbReference>
<dbReference type="GO" id="GO:0008168">
    <property type="term" value="F:methyltransferase activity"/>
    <property type="evidence" value="ECO:0007669"/>
    <property type="project" value="TreeGrafter"/>
</dbReference>
<dbReference type="AlphaFoldDB" id="A0A3Q9JHH6"/>
<comment type="caution">
    <text evidence="3">Lacks conserved residue(s) required for the propagation of feature annotation.</text>
</comment>
<feature type="binding site" evidence="3">
    <location>
        <begin position="176"/>
        <end position="177"/>
    </location>
    <ligand>
        <name>carboxy-S-adenosyl-L-methionine</name>
        <dbReference type="ChEBI" id="CHEBI:134278"/>
    </ligand>
</feature>
<dbReference type="HAMAP" id="MF_01590">
    <property type="entry name" value="tRNA_carboxymethyltr_CmoB"/>
    <property type="match status" value="1"/>
</dbReference>
<comment type="catalytic activity">
    <reaction evidence="3">
        <text>carboxy-S-adenosyl-L-methionine + 5-hydroxyuridine(34) in tRNA = 5-carboxymethoxyuridine(34) in tRNA + S-adenosyl-L-homocysteine + H(+)</text>
        <dbReference type="Rhea" id="RHEA:52848"/>
        <dbReference type="Rhea" id="RHEA-COMP:13381"/>
        <dbReference type="Rhea" id="RHEA-COMP:13383"/>
        <dbReference type="ChEBI" id="CHEBI:15378"/>
        <dbReference type="ChEBI" id="CHEBI:57856"/>
        <dbReference type="ChEBI" id="CHEBI:134278"/>
        <dbReference type="ChEBI" id="CHEBI:136877"/>
        <dbReference type="ChEBI" id="CHEBI:136879"/>
    </reaction>
</comment>
<feature type="binding site" evidence="3">
    <location>
        <position position="102"/>
    </location>
    <ligand>
        <name>carboxy-S-adenosyl-L-methionine</name>
        <dbReference type="ChEBI" id="CHEBI:134278"/>
    </ligand>
</feature>
<sequence>MINLIELINHLNKTPLKEWAQTLPNRVEEKLTQEHGDFPRWQAVLNELPELVATHIDLTQDFTINGQVTSEQHQQLEQTLRKLMPWRKGPFNLFGIHIDTEWHSDWKWQRVSPHIDLTDKRILDVGCGNGYYQWRMLGAGARYVLGIDPNLLFLCQFHAIKKYLPDYPLWILPFTLDDFPTQSESFDVTFSMGVFYHRRSPIDHLLELKDTLVKGGQLILETLVIDGDAQQVLVPDDRYAQMRNVWFLPSIEALTRWLKRTGFSNIRCVDVNQTSIQEQRATDWMTFKSLPDFLNPNDHSLTIEGLPAPKRAVFIASK</sequence>
<keyword evidence="5" id="KW-1185">Reference proteome</keyword>
<dbReference type="PANTHER" id="PTHR43464:SF95">
    <property type="entry name" value="TRNA U34 CARBOXYMETHYLTRANSFERASE"/>
    <property type="match status" value="1"/>
</dbReference>
<comment type="subunit">
    <text evidence="3">Homotetramer.</text>
</comment>
<dbReference type="InterPro" id="IPR010017">
    <property type="entry name" value="CmoB"/>
</dbReference>
<protein>
    <recommendedName>
        <fullName evidence="3">tRNA U34 carboxymethyltransferase</fullName>
        <ecNumber evidence="3">2.5.1.-</ecNumber>
    </recommendedName>
</protein>
<feature type="binding site" evidence="3">
    <location>
        <position position="192"/>
    </location>
    <ligand>
        <name>carboxy-S-adenosyl-L-methionine</name>
        <dbReference type="ChEBI" id="CHEBI:134278"/>
    </ligand>
</feature>
<dbReference type="GO" id="GO:0002098">
    <property type="term" value="P:tRNA wobble uridine modification"/>
    <property type="evidence" value="ECO:0007669"/>
    <property type="project" value="InterPro"/>
</dbReference>
<reference evidence="5" key="1">
    <citation type="submission" date="2018-06" db="EMBL/GenBank/DDBJ databases">
        <title>Complete genome of Pseudomonas insecticola strain QZS01.</title>
        <authorList>
            <person name="Wang J."/>
            <person name="Su Q."/>
        </authorList>
    </citation>
    <scope>NUCLEOTIDE SEQUENCE [LARGE SCALE GENOMIC DNA]</scope>
    <source>
        <strain evidence="5">QZS01</strain>
    </source>
</reference>
<feature type="binding site" evidence="3">
    <location>
        <position position="126"/>
    </location>
    <ligand>
        <name>carboxy-S-adenosyl-L-methionine</name>
        <dbReference type="ChEBI" id="CHEBI:134278"/>
    </ligand>
</feature>
<keyword evidence="2 3" id="KW-0819">tRNA processing</keyword>
<organism evidence="4 5">
    <name type="scientific">Entomomonas moraniae</name>
    <dbReference type="NCBI Taxonomy" id="2213226"/>
    <lineage>
        <taxon>Bacteria</taxon>
        <taxon>Pseudomonadati</taxon>
        <taxon>Pseudomonadota</taxon>
        <taxon>Gammaproteobacteria</taxon>
        <taxon>Pseudomonadales</taxon>
        <taxon>Pseudomonadaceae</taxon>
        <taxon>Entomomonas</taxon>
    </lineage>
</organism>
<name>A0A3Q9JHH6_9GAMM</name>
<dbReference type="CDD" id="cd02440">
    <property type="entry name" value="AdoMet_MTases"/>
    <property type="match status" value="1"/>
</dbReference>
<gene>
    <name evidence="3 4" type="primary">cmoB</name>
    <name evidence="4" type="ORF">DM558_01685</name>
</gene>
<dbReference type="KEGG" id="emo:DM558_01685"/>
<dbReference type="Pfam" id="PF08003">
    <property type="entry name" value="Methyltransf_9"/>
    <property type="match status" value="1"/>
</dbReference>
<proteinExistence type="inferred from homology"/>
<dbReference type="PANTHER" id="PTHR43464">
    <property type="entry name" value="METHYLTRANSFERASE"/>
    <property type="match status" value="1"/>
</dbReference>
<accession>A0A3Q9JHH6</accession>
<feature type="binding site" evidence="3">
    <location>
        <position position="311"/>
    </location>
    <ligand>
        <name>carboxy-S-adenosyl-L-methionine</name>
        <dbReference type="ChEBI" id="CHEBI:134278"/>
    </ligand>
</feature>
<dbReference type="Proteomes" id="UP000273143">
    <property type="component" value="Chromosome"/>
</dbReference>
<evidence type="ECO:0000313" key="5">
    <source>
        <dbReference type="Proteomes" id="UP000273143"/>
    </source>
</evidence>
<dbReference type="SUPFAM" id="SSF53335">
    <property type="entry name" value="S-adenosyl-L-methionine-dependent methyltransferases"/>
    <property type="match status" value="1"/>
</dbReference>
<dbReference type="InterPro" id="IPR029063">
    <property type="entry name" value="SAM-dependent_MTases_sf"/>
</dbReference>
<feature type="binding site" evidence="3">
    <location>
        <position position="107"/>
    </location>
    <ligand>
        <name>carboxy-S-adenosyl-L-methionine</name>
        <dbReference type="ChEBI" id="CHEBI:134278"/>
    </ligand>
</feature>
<dbReference type="EMBL" id="CP029822">
    <property type="protein sequence ID" value="AZS49566.1"/>
    <property type="molecule type" value="Genomic_DNA"/>
</dbReference>
<dbReference type="RefSeq" id="WP_127161766.1">
    <property type="nucleotide sequence ID" value="NZ_CP029822.1"/>
</dbReference>
<keyword evidence="1 3" id="KW-0808">Transferase</keyword>
<dbReference type="EC" id="2.5.1.-" evidence="3"/>
<feature type="binding site" evidence="3">
    <location>
        <position position="88"/>
    </location>
    <ligand>
        <name>carboxy-S-adenosyl-L-methionine</name>
        <dbReference type="ChEBI" id="CHEBI:134278"/>
    </ligand>
</feature>
<evidence type="ECO:0000256" key="1">
    <source>
        <dbReference type="ARBA" id="ARBA00022679"/>
    </source>
</evidence>
<comment type="similarity">
    <text evidence="3">Belongs to the class I-like SAM-binding methyltransferase superfamily. CmoB family.</text>
</comment>
<dbReference type="Gene3D" id="3.40.50.150">
    <property type="entry name" value="Vaccinia Virus protein VP39"/>
    <property type="match status" value="1"/>
</dbReference>
<evidence type="ECO:0000256" key="3">
    <source>
        <dbReference type="HAMAP-Rule" id="MF_01590"/>
    </source>
</evidence>
<evidence type="ECO:0000256" key="2">
    <source>
        <dbReference type="ARBA" id="ARBA00022694"/>
    </source>
</evidence>
<evidence type="ECO:0000313" key="4">
    <source>
        <dbReference type="EMBL" id="AZS49566.1"/>
    </source>
</evidence>